<keyword evidence="3" id="KW-1185">Reference proteome</keyword>
<dbReference type="AlphaFoldDB" id="A0A9D4F8I1"/>
<proteinExistence type="predicted"/>
<evidence type="ECO:0000313" key="2">
    <source>
        <dbReference type="EMBL" id="KAH3794334.1"/>
    </source>
</evidence>
<dbReference type="Proteomes" id="UP000828390">
    <property type="component" value="Unassembled WGS sequence"/>
</dbReference>
<comment type="caution">
    <text evidence="2">The sequence shown here is derived from an EMBL/GenBank/DDBJ whole genome shotgun (WGS) entry which is preliminary data.</text>
</comment>
<dbReference type="EMBL" id="JAIWYP010000007">
    <property type="protein sequence ID" value="KAH3794334.1"/>
    <property type="molecule type" value="Genomic_DNA"/>
</dbReference>
<sequence length="79" mass="8967">MTPIIYRPLREATSPTWPLRHSQKPEHSLLELVTSQLQMGGTSLILPQQTSPQPLPSLRDPDRANQKPSPYQMRLLPSL</sequence>
<organism evidence="2 3">
    <name type="scientific">Dreissena polymorpha</name>
    <name type="common">Zebra mussel</name>
    <name type="synonym">Mytilus polymorpha</name>
    <dbReference type="NCBI Taxonomy" id="45954"/>
    <lineage>
        <taxon>Eukaryota</taxon>
        <taxon>Metazoa</taxon>
        <taxon>Spiralia</taxon>
        <taxon>Lophotrochozoa</taxon>
        <taxon>Mollusca</taxon>
        <taxon>Bivalvia</taxon>
        <taxon>Autobranchia</taxon>
        <taxon>Heteroconchia</taxon>
        <taxon>Euheterodonta</taxon>
        <taxon>Imparidentia</taxon>
        <taxon>Neoheterodontei</taxon>
        <taxon>Myida</taxon>
        <taxon>Dreissenoidea</taxon>
        <taxon>Dreissenidae</taxon>
        <taxon>Dreissena</taxon>
    </lineage>
</organism>
<name>A0A9D4F8I1_DREPO</name>
<gene>
    <name evidence="2" type="ORF">DPMN_147865</name>
</gene>
<accession>A0A9D4F8I1</accession>
<feature type="region of interest" description="Disordered" evidence="1">
    <location>
        <begin position="41"/>
        <end position="79"/>
    </location>
</feature>
<protein>
    <submittedName>
        <fullName evidence="2">Uncharacterized protein</fullName>
    </submittedName>
</protein>
<evidence type="ECO:0000313" key="3">
    <source>
        <dbReference type="Proteomes" id="UP000828390"/>
    </source>
</evidence>
<feature type="compositionally biased region" description="Low complexity" evidence="1">
    <location>
        <begin position="43"/>
        <end position="58"/>
    </location>
</feature>
<reference evidence="2" key="1">
    <citation type="journal article" date="2019" name="bioRxiv">
        <title>The Genome of the Zebra Mussel, Dreissena polymorpha: A Resource for Invasive Species Research.</title>
        <authorList>
            <person name="McCartney M.A."/>
            <person name="Auch B."/>
            <person name="Kono T."/>
            <person name="Mallez S."/>
            <person name="Zhang Y."/>
            <person name="Obille A."/>
            <person name="Becker A."/>
            <person name="Abrahante J.E."/>
            <person name="Garbe J."/>
            <person name="Badalamenti J.P."/>
            <person name="Herman A."/>
            <person name="Mangelson H."/>
            <person name="Liachko I."/>
            <person name="Sullivan S."/>
            <person name="Sone E.D."/>
            <person name="Koren S."/>
            <person name="Silverstein K.A.T."/>
            <person name="Beckman K.B."/>
            <person name="Gohl D.M."/>
        </authorList>
    </citation>
    <scope>NUCLEOTIDE SEQUENCE</scope>
    <source>
        <strain evidence="2">Duluth1</strain>
        <tissue evidence="2">Whole animal</tissue>
    </source>
</reference>
<evidence type="ECO:0000256" key="1">
    <source>
        <dbReference type="SAM" id="MobiDB-lite"/>
    </source>
</evidence>
<reference evidence="2" key="2">
    <citation type="submission" date="2020-11" db="EMBL/GenBank/DDBJ databases">
        <authorList>
            <person name="McCartney M.A."/>
            <person name="Auch B."/>
            <person name="Kono T."/>
            <person name="Mallez S."/>
            <person name="Becker A."/>
            <person name="Gohl D.M."/>
            <person name="Silverstein K.A.T."/>
            <person name="Koren S."/>
            <person name="Bechman K.B."/>
            <person name="Herman A."/>
            <person name="Abrahante J.E."/>
            <person name="Garbe J."/>
        </authorList>
    </citation>
    <scope>NUCLEOTIDE SEQUENCE</scope>
    <source>
        <strain evidence="2">Duluth1</strain>
        <tissue evidence="2">Whole animal</tissue>
    </source>
</reference>